<dbReference type="GeneID" id="92828259"/>
<evidence type="ECO:0000313" key="2">
    <source>
        <dbReference type="EMBL" id="GAB53205.1"/>
    </source>
</evidence>
<keyword evidence="3" id="KW-1185">Reference proteome</keyword>
<dbReference type="EMBL" id="BAFF01000012">
    <property type="protein sequence ID" value="GAB53205.1"/>
    <property type="molecule type" value="Genomic_DNA"/>
</dbReference>
<proteinExistence type="predicted"/>
<feature type="domain" description="4-fold beta flower" evidence="1">
    <location>
        <begin position="7"/>
        <end position="122"/>
    </location>
</feature>
<dbReference type="InterPro" id="IPR048911">
    <property type="entry name" value="Bflower"/>
</dbReference>
<evidence type="ECO:0000313" key="3">
    <source>
        <dbReference type="Proteomes" id="UP000010297"/>
    </source>
</evidence>
<comment type="caution">
    <text evidence="2">The sequence shown here is derived from an EMBL/GenBank/DDBJ whole genome shotgun (WGS) entry which is preliminary data.</text>
</comment>
<dbReference type="AlphaFoldDB" id="H5V5E7"/>
<dbReference type="RefSeq" id="WP_002437416.1">
    <property type="nucleotide sequence ID" value="NZ_BAFF01000012.1"/>
</dbReference>
<name>H5V5E7_ATLHE</name>
<dbReference type="Proteomes" id="UP000010297">
    <property type="component" value="Unassembled WGS sequence"/>
</dbReference>
<reference evidence="2 3" key="1">
    <citation type="submission" date="2012-02" db="EMBL/GenBank/DDBJ databases">
        <title>Whole genome shotgun sequence of Escherichia hermannii NBRC 105704.</title>
        <authorList>
            <person name="Yoshida I."/>
            <person name="Hosoyama A."/>
            <person name="Tsuchikane K."/>
            <person name="Katsumata H."/>
            <person name="Yamazaki S."/>
            <person name="Fujita N."/>
        </authorList>
    </citation>
    <scope>NUCLEOTIDE SEQUENCE [LARGE SCALE GENOMIC DNA]</scope>
    <source>
        <strain evidence="2 3">NBRC 105704</strain>
    </source>
</reference>
<accession>H5V5E7</accession>
<gene>
    <name evidence="2" type="ORF">EH105704_12_00920</name>
</gene>
<protein>
    <recommendedName>
        <fullName evidence="1">4-fold beta flower domain-containing protein</fullName>
    </recommendedName>
</protein>
<sequence>MASNEVDLYDTQGNPVVYIAIDDGMTIYSWGGQPDAYLKRGQNNEFDVYGFNGKHLGWFIKGKLIDHDGYAVCGTKESVSMPRLPPLKSLKSLKPLKSLPELPPLLPLMKNSFGETDCASFVEAGRS</sequence>
<dbReference type="eggNOG" id="ENOG50332QC">
    <property type="taxonomic scope" value="Bacteria"/>
</dbReference>
<evidence type="ECO:0000259" key="1">
    <source>
        <dbReference type="Pfam" id="PF21784"/>
    </source>
</evidence>
<dbReference type="Pfam" id="PF21784">
    <property type="entry name" value="Bflower"/>
    <property type="match status" value="1"/>
</dbReference>
<organism evidence="2 3">
    <name type="scientific">Atlantibacter hermannii NBRC 105704</name>
    <dbReference type="NCBI Taxonomy" id="1115512"/>
    <lineage>
        <taxon>Bacteria</taxon>
        <taxon>Pseudomonadati</taxon>
        <taxon>Pseudomonadota</taxon>
        <taxon>Gammaproteobacteria</taxon>
        <taxon>Enterobacterales</taxon>
        <taxon>Enterobacteriaceae</taxon>
        <taxon>Atlantibacter</taxon>
    </lineage>
</organism>